<comment type="subcellular location">
    <subcellularLocation>
        <location evidence="1">Cell outer membrane</location>
    </subcellularLocation>
</comment>
<dbReference type="EMBL" id="CP151767">
    <property type="protein sequence ID" value="XFU26652.1"/>
    <property type="molecule type" value="Genomic_DNA"/>
</dbReference>
<accession>A0ABZ3JCX7</accession>
<keyword evidence="4" id="KW-1185">Reference proteome</keyword>
<feature type="domain" description="LptD C-terminal" evidence="2">
    <location>
        <begin position="263"/>
        <end position="624"/>
    </location>
</feature>
<name>A0ABZ3JCX7_9RHOB</name>
<keyword evidence="1" id="KW-0732">Signal</keyword>
<evidence type="ECO:0000313" key="3">
    <source>
        <dbReference type="EMBL" id="XFU26652.1"/>
    </source>
</evidence>
<comment type="similarity">
    <text evidence="1">Belongs to the LptD family.</text>
</comment>
<evidence type="ECO:0000256" key="1">
    <source>
        <dbReference type="HAMAP-Rule" id="MF_01411"/>
    </source>
</evidence>
<sequence length="699" mass="77002" precursor="true">MRILALLLFWLLPGIAAAQGAATLVADSVALNGQDQLIAQGNVEVLYQGTRLQATAITYDQPTDRLTISGPIVIRTPDGTILTAAQADLDPQLQNGMLQSARLVLDQQLQIAANQIDRANGRYLQLYKTTASSCQICGDRPPLWEIRAERVIHDQLEKQLYFENAFFRIRGVPIFWLPRMRLPDPTLTRATGFLIPEQRNTNQLGFGIKVPYFITLGDHRDVTLTPYLSSETRTLELIYRQAFVTGTLRAEGAISDDSLQDGSRSYLFAEGRFRLPRQTQLRFDIEAVSDPAYLLDYGYSGKDRLDSAIDLLRVSDTALFNANLTYYQTLRADESNASLPPIVAELRYEKRLQPEFGGTLTLEASVDTAYRYSDDDGDRGRDVTRAGGRVNWRDDWLVGAGFVAELQGQLRGDLYHVQDDSSFVESELRVVPSVSATLRWPWAMTTASGTSHVIEPTVFAAWSDRFGGTSPNEDSTRNEFDRANLFALSRFAGDDAVETGRQVAAGLRWTRFGAGGITSTLTFGRIAKSQADPEFTPSSGLRGTASNWLVSSQISAPGGFILDTRALFDDQAEVNRAAGIVAWQNREISLSAAYIWQAADPEENRNDTVSEWTIDAGFKLNETWSVEMDARYDIAADRPVRGGIGIQWRNECVTIDVSASRRYTSSPNVAPTTTYGLSGSLSGFSAGRSGGGPAARCAQ</sequence>
<dbReference type="RefSeq" id="WP_373635482.1">
    <property type="nucleotide sequence ID" value="NZ_CP151767.2"/>
</dbReference>
<protein>
    <recommendedName>
        <fullName evidence="1">LPS-assembly protein LptD</fullName>
    </recommendedName>
</protein>
<dbReference type="Pfam" id="PF04453">
    <property type="entry name" value="LptD"/>
    <property type="match status" value="1"/>
</dbReference>
<dbReference type="InterPro" id="IPR020889">
    <property type="entry name" value="LipoPS_assembly_LptD"/>
</dbReference>
<evidence type="ECO:0000313" key="4">
    <source>
        <dbReference type="Proteomes" id="UP001470809"/>
    </source>
</evidence>
<dbReference type="PANTHER" id="PTHR30189">
    <property type="entry name" value="LPS-ASSEMBLY PROTEIN"/>
    <property type="match status" value="1"/>
</dbReference>
<dbReference type="Proteomes" id="UP001470809">
    <property type="component" value="Chromosome"/>
</dbReference>
<keyword evidence="1" id="KW-0998">Cell outer membrane</keyword>
<comment type="subunit">
    <text evidence="1">Component of the lipopolysaccharide transport and assembly complex.</text>
</comment>
<feature type="chain" id="PRO_5044947892" description="LPS-assembly protein LptD" evidence="1">
    <location>
        <begin position="19"/>
        <end position="699"/>
    </location>
</feature>
<dbReference type="InterPro" id="IPR007543">
    <property type="entry name" value="LptD_C"/>
</dbReference>
<gene>
    <name evidence="1" type="primary">lptD</name>
    <name evidence="3" type="ORF">AABB31_22960</name>
</gene>
<comment type="function">
    <text evidence="1">Involved in the assembly of lipopolysaccharide (LPS) at the surface of the outer membrane.</text>
</comment>
<keyword evidence="1" id="KW-0472">Membrane</keyword>
<dbReference type="InterPro" id="IPR050218">
    <property type="entry name" value="LptD"/>
</dbReference>
<dbReference type="PANTHER" id="PTHR30189:SF1">
    <property type="entry name" value="LPS-ASSEMBLY PROTEIN LPTD"/>
    <property type="match status" value="1"/>
</dbReference>
<feature type="signal peptide" evidence="1">
    <location>
        <begin position="1"/>
        <end position="18"/>
    </location>
</feature>
<organism evidence="3 4">
    <name type="scientific">Yoonia rhodophyticola</name>
    <dbReference type="NCBI Taxonomy" id="3137370"/>
    <lineage>
        <taxon>Bacteria</taxon>
        <taxon>Pseudomonadati</taxon>
        <taxon>Pseudomonadota</taxon>
        <taxon>Alphaproteobacteria</taxon>
        <taxon>Rhodobacterales</taxon>
        <taxon>Paracoccaceae</taxon>
        <taxon>Yoonia</taxon>
    </lineage>
</organism>
<comment type="caution">
    <text evidence="1">Lacks conserved residue(s) required for the propagation of feature annotation.</text>
</comment>
<reference evidence="3" key="1">
    <citation type="submission" date="2024-08" db="EMBL/GenBank/DDBJ databases">
        <title>Phylogenomic analyses of a clade within the roseobacter group suggest taxonomic reassignments of species of the genera Aestuariivita, Citreicella, Loktanella, Nautella, Pelagibaca, Ruegeria, Thalassobius, Thiobacimonas and Tropicibacter, and the proposal o.</title>
        <authorList>
            <person name="Jeon C.O."/>
        </authorList>
    </citation>
    <scope>NUCLEOTIDE SEQUENCE</scope>
    <source>
        <strain evidence="3">SS1-5</strain>
    </source>
</reference>
<proteinExistence type="inferred from homology"/>
<evidence type="ECO:0000259" key="2">
    <source>
        <dbReference type="Pfam" id="PF04453"/>
    </source>
</evidence>
<dbReference type="HAMAP" id="MF_01411">
    <property type="entry name" value="LPS_assembly_LptD"/>
    <property type="match status" value="1"/>
</dbReference>